<accession>A0A371HY20</accession>
<name>A0A371HY20_MUCPR</name>
<dbReference type="AlphaFoldDB" id="A0A371HY20"/>
<organism evidence="1 2">
    <name type="scientific">Mucuna pruriens</name>
    <name type="common">Velvet bean</name>
    <name type="synonym">Dolichos pruriens</name>
    <dbReference type="NCBI Taxonomy" id="157652"/>
    <lineage>
        <taxon>Eukaryota</taxon>
        <taxon>Viridiplantae</taxon>
        <taxon>Streptophyta</taxon>
        <taxon>Embryophyta</taxon>
        <taxon>Tracheophyta</taxon>
        <taxon>Spermatophyta</taxon>
        <taxon>Magnoliopsida</taxon>
        <taxon>eudicotyledons</taxon>
        <taxon>Gunneridae</taxon>
        <taxon>Pentapetalae</taxon>
        <taxon>rosids</taxon>
        <taxon>fabids</taxon>
        <taxon>Fabales</taxon>
        <taxon>Fabaceae</taxon>
        <taxon>Papilionoideae</taxon>
        <taxon>50 kb inversion clade</taxon>
        <taxon>NPAAA clade</taxon>
        <taxon>indigoferoid/millettioid clade</taxon>
        <taxon>Phaseoleae</taxon>
        <taxon>Mucuna</taxon>
    </lineage>
</organism>
<dbReference type="EMBL" id="QJKJ01001417">
    <property type="protein sequence ID" value="RDY07685.1"/>
    <property type="molecule type" value="Genomic_DNA"/>
</dbReference>
<evidence type="ECO:0000313" key="2">
    <source>
        <dbReference type="Proteomes" id="UP000257109"/>
    </source>
</evidence>
<sequence>MARQCYVDSLKVGTTRSSKKKADNISTNVKLDPRYRDRGMDVRVTPRPVDIHPEEGREPIRMTNVQHVENQPRLPVSITRMDYYGIVLFIEQYKVGL</sequence>
<evidence type="ECO:0000313" key="1">
    <source>
        <dbReference type="EMBL" id="RDY07685.1"/>
    </source>
</evidence>
<reference evidence="1" key="1">
    <citation type="submission" date="2018-05" db="EMBL/GenBank/DDBJ databases">
        <title>Draft genome of Mucuna pruriens seed.</title>
        <authorList>
            <person name="Nnadi N.E."/>
            <person name="Vos R."/>
            <person name="Hasami M.H."/>
            <person name="Devisetty U.K."/>
            <person name="Aguiy J.C."/>
        </authorList>
    </citation>
    <scope>NUCLEOTIDE SEQUENCE [LARGE SCALE GENOMIC DNA]</scope>
    <source>
        <strain evidence="1">JCA_2017</strain>
    </source>
</reference>
<proteinExistence type="predicted"/>
<gene>
    <name evidence="1" type="ORF">CR513_08166</name>
</gene>
<keyword evidence="2" id="KW-1185">Reference proteome</keyword>
<feature type="non-terminal residue" evidence="1">
    <location>
        <position position="1"/>
    </location>
</feature>
<protein>
    <submittedName>
        <fullName evidence="1">Uncharacterized protein</fullName>
    </submittedName>
</protein>
<dbReference type="Proteomes" id="UP000257109">
    <property type="component" value="Unassembled WGS sequence"/>
</dbReference>
<comment type="caution">
    <text evidence="1">The sequence shown here is derived from an EMBL/GenBank/DDBJ whole genome shotgun (WGS) entry which is preliminary data.</text>
</comment>